<evidence type="ECO:0000256" key="7">
    <source>
        <dbReference type="ARBA" id="ARBA00023136"/>
    </source>
</evidence>
<feature type="transmembrane region" description="Helical" evidence="8">
    <location>
        <begin position="154"/>
        <end position="176"/>
    </location>
</feature>
<gene>
    <name evidence="9" type="ordered locus">Marme_0383</name>
</gene>
<accession>F2JYQ8</accession>
<feature type="transmembrane region" description="Helical" evidence="8">
    <location>
        <begin position="244"/>
        <end position="269"/>
    </location>
</feature>
<dbReference type="GO" id="GO:0033214">
    <property type="term" value="P:siderophore-iron import into cell"/>
    <property type="evidence" value="ECO:0007669"/>
    <property type="project" value="TreeGrafter"/>
</dbReference>
<feature type="transmembrane region" description="Helical" evidence="8">
    <location>
        <begin position="98"/>
        <end position="116"/>
    </location>
</feature>
<dbReference type="Pfam" id="PF01032">
    <property type="entry name" value="FecCD"/>
    <property type="match status" value="1"/>
</dbReference>
<evidence type="ECO:0000256" key="6">
    <source>
        <dbReference type="ARBA" id="ARBA00022989"/>
    </source>
</evidence>
<dbReference type="PATRIC" id="fig|717774.3.peg.392"/>
<evidence type="ECO:0000256" key="4">
    <source>
        <dbReference type="ARBA" id="ARBA00022475"/>
    </source>
</evidence>
<dbReference type="KEGG" id="mme:Marme_0383"/>
<dbReference type="eggNOG" id="COG0609">
    <property type="taxonomic scope" value="Bacteria"/>
</dbReference>
<reference evidence="9 10" key="1">
    <citation type="journal article" date="2012" name="Stand. Genomic Sci.">
        <title>Complete genome sequence of the melanogenic marine bacterium Marinomonas mediterranea type strain (MMB-1(T)).</title>
        <authorList>
            <person name="Lucas-Elio P."/>
            <person name="Goodwin L."/>
            <person name="Woyke T."/>
            <person name="Pitluck S."/>
            <person name="Nolan M."/>
            <person name="Kyrpides N.C."/>
            <person name="Detter J.C."/>
            <person name="Copeland A."/>
            <person name="Teshima H."/>
            <person name="Bruce D."/>
            <person name="Detter C."/>
            <person name="Tapia R."/>
            <person name="Han S."/>
            <person name="Land M.L."/>
            <person name="Ivanova N."/>
            <person name="Mikhailova N."/>
            <person name="Johnston A.W."/>
            <person name="Sanchez-Amat A."/>
        </authorList>
    </citation>
    <scope>NUCLEOTIDE SEQUENCE [LARGE SCALE GENOMIC DNA]</scope>
    <source>
        <strain evidence="10">ATCC 700492 / JCM 21426 / NBRC 103028 / MMB-1</strain>
    </source>
</reference>
<feature type="transmembrane region" description="Helical" evidence="8">
    <location>
        <begin position="122"/>
        <end position="142"/>
    </location>
</feature>
<feature type="transmembrane region" description="Helical" evidence="8">
    <location>
        <begin position="68"/>
        <end position="86"/>
    </location>
</feature>
<keyword evidence="3" id="KW-0813">Transport</keyword>
<keyword evidence="5 8" id="KW-0812">Transmembrane</keyword>
<evidence type="ECO:0000256" key="2">
    <source>
        <dbReference type="ARBA" id="ARBA00007935"/>
    </source>
</evidence>
<evidence type="ECO:0000313" key="9">
    <source>
        <dbReference type="EMBL" id="ADZ89683.1"/>
    </source>
</evidence>
<feature type="transmembrane region" description="Helical" evidence="8">
    <location>
        <begin position="202"/>
        <end position="224"/>
    </location>
</feature>
<dbReference type="STRING" id="717774.Marme_0383"/>
<dbReference type="CDD" id="cd06550">
    <property type="entry name" value="TM_ABC_iron-siderophores_like"/>
    <property type="match status" value="1"/>
</dbReference>
<dbReference type="GO" id="GO:0022857">
    <property type="term" value="F:transmembrane transporter activity"/>
    <property type="evidence" value="ECO:0007669"/>
    <property type="project" value="InterPro"/>
</dbReference>
<feature type="transmembrane region" description="Helical" evidence="8">
    <location>
        <begin position="289"/>
        <end position="307"/>
    </location>
</feature>
<dbReference type="InterPro" id="IPR000522">
    <property type="entry name" value="ABC_transptr_permease_BtuC"/>
</dbReference>
<dbReference type="PANTHER" id="PTHR30472">
    <property type="entry name" value="FERRIC ENTEROBACTIN TRANSPORT SYSTEM PERMEASE PROTEIN"/>
    <property type="match status" value="1"/>
</dbReference>
<dbReference type="Proteomes" id="UP000001062">
    <property type="component" value="Chromosome"/>
</dbReference>
<dbReference type="FunFam" id="1.10.3470.10:FF:000001">
    <property type="entry name" value="Vitamin B12 ABC transporter permease BtuC"/>
    <property type="match status" value="1"/>
</dbReference>
<protein>
    <submittedName>
        <fullName evidence="9">ABC-type transporter, integral membrane subunit</fullName>
    </submittedName>
</protein>
<keyword evidence="6 8" id="KW-1133">Transmembrane helix</keyword>
<evidence type="ECO:0000313" key="10">
    <source>
        <dbReference type="Proteomes" id="UP000001062"/>
    </source>
</evidence>
<dbReference type="EMBL" id="CP002583">
    <property type="protein sequence ID" value="ADZ89683.1"/>
    <property type="molecule type" value="Genomic_DNA"/>
</dbReference>
<feature type="transmembrane region" description="Helical" evidence="8">
    <location>
        <begin position="314"/>
        <end position="331"/>
    </location>
</feature>
<evidence type="ECO:0000256" key="1">
    <source>
        <dbReference type="ARBA" id="ARBA00004651"/>
    </source>
</evidence>
<dbReference type="HOGENOM" id="CLU_013016_1_0_6"/>
<organism evidence="9 10">
    <name type="scientific">Marinomonas mediterranea (strain ATCC 700492 / JCM 21426 / NBRC 103028 / MMB-1)</name>
    <dbReference type="NCBI Taxonomy" id="717774"/>
    <lineage>
        <taxon>Bacteria</taxon>
        <taxon>Pseudomonadati</taxon>
        <taxon>Pseudomonadota</taxon>
        <taxon>Gammaproteobacteria</taxon>
        <taxon>Oceanospirillales</taxon>
        <taxon>Oceanospirillaceae</taxon>
        <taxon>Marinomonas</taxon>
    </lineage>
</organism>
<proteinExistence type="inferred from homology"/>
<comment type="similarity">
    <text evidence="2">Belongs to the binding-protein-dependent transport system permease family. FecCD subfamily.</text>
</comment>
<dbReference type="Gene3D" id="1.10.3470.10">
    <property type="entry name" value="ABC transporter involved in vitamin B12 uptake, BtuC"/>
    <property type="match status" value="1"/>
</dbReference>
<name>F2JYQ8_MARM1</name>
<evidence type="ECO:0000256" key="3">
    <source>
        <dbReference type="ARBA" id="ARBA00022448"/>
    </source>
</evidence>
<keyword evidence="4" id="KW-1003">Cell membrane</keyword>
<sequence length="337" mass="35381" precursor="true">MMYSSSMSTKTKWVFISAFTALAAVFFLSLASGQYPVPLEAVWHSFLAYDPHSIDHIVIQTTRLSRTFVAGLVGASLAVSGVLMQALTRNPLAAPSIFGVNAGAVFFIVLCSSFSATLSAGSLLWIAFFGATMAGGLVYGIGFLGRDGLSPVKIVLSGVAISSLFVAFTQGILVLGQEGLDSVLFWMAGSVSGRSLDAVGQVLPYTCLFMFAAILCSPHINVLLSGDDIAKGLGQNTLLIKTLLSTLIIGLAGIAVSLAGNIGFIGLIVPHMVRAFTGNDHRSLIPLSALWGAILLMLADIIGRFVIAPEELPIGVLTAILGVPFFIYLARKGKSHV</sequence>
<dbReference type="AlphaFoldDB" id="F2JYQ8"/>
<comment type="subcellular location">
    <subcellularLocation>
        <location evidence="1">Cell membrane</location>
        <topology evidence="1">Multi-pass membrane protein</topology>
    </subcellularLocation>
</comment>
<keyword evidence="7 8" id="KW-0472">Membrane</keyword>
<dbReference type="GO" id="GO:0005886">
    <property type="term" value="C:plasma membrane"/>
    <property type="evidence" value="ECO:0007669"/>
    <property type="project" value="UniProtKB-SubCell"/>
</dbReference>
<dbReference type="SUPFAM" id="SSF81345">
    <property type="entry name" value="ABC transporter involved in vitamin B12 uptake, BtuC"/>
    <property type="match status" value="1"/>
</dbReference>
<keyword evidence="10" id="KW-1185">Reference proteome</keyword>
<evidence type="ECO:0000256" key="8">
    <source>
        <dbReference type="SAM" id="Phobius"/>
    </source>
</evidence>
<dbReference type="PANTHER" id="PTHR30472:SF1">
    <property type="entry name" value="FE(3+) DICITRATE TRANSPORT SYSTEM PERMEASE PROTEIN FECC-RELATED"/>
    <property type="match status" value="1"/>
</dbReference>
<evidence type="ECO:0000256" key="5">
    <source>
        <dbReference type="ARBA" id="ARBA00022692"/>
    </source>
</evidence>
<dbReference type="InterPro" id="IPR037294">
    <property type="entry name" value="ABC_BtuC-like"/>
</dbReference>